<name>A0A9W6P5H8_9ACTN</name>
<sequence length="199" mass="21969">MAGMLDSPAAPVAYGDESFLESDSHGFYVLATAVFEPHAIGEARAVMSTLWKGSPTSKLHWNDLTPRQRENVAKTVADLAGFHIVAVGSPVPRRRQERARAVCLNHLVDELHGYGVDTLYLEARDKALNQRDVQTVTGARFNLPRGTRFRVEHHRGGSDPLLWVPDVVAGAVRAHRQGEPLYRDILAECLYDLDVTTGC</sequence>
<gene>
    <name evidence="1" type="ORF">Nans01_18670</name>
</gene>
<keyword evidence="2" id="KW-1185">Reference proteome</keyword>
<reference evidence="1" key="1">
    <citation type="submission" date="2023-02" db="EMBL/GenBank/DDBJ databases">
        <title>Nocardiopsis ansamitocini NBRC 112285.</title>
        <authorList>
            <person name="Ichikawa N."/>
            <person name="Sato H."/>
            <person name="Tonouchi N."/>
        </authorList>
    </citation>
    <scope>NUCLEOTIDE SEQUENCE</scope>
    <source>
        <strain evidence="1">NBRC 112285</strain>
    </source>
</reference>
<dbReference type="Proteomes" id="UP001165092">
    <property type="component" value="Unassembled WGS sequence"/>
</dbReference>
<proteinExistence type="predicted"/>
<evidence type="ECO:0008006" key="3">
    <source>
        <dbReference type="Google" id="ProtNLM"/>
    </source>
</evidence>
<dbReference type="EMBL" id="BSQG01000002">
    <property type="protein sequence ID" value="GLU47516.1"/>
    <property type="molecule type" value="Genomic_DNA"/>
</dbReference>
<organism evidence="1 2">
    <name type="scientific">Nocardiopsis ansamitocini</name>
    <dbReference type="NCBI Taxonomy" id="1670832"/>
    <lineage>
        <taxon>Bacteria</taxon>
        <taxon>Bacillati</taxon>
        <taxon>Actinomycetota</taxon>
        <taxon>Actinomycetes</taxon>
        <taxon>Streptosporangiales</taxon>
        <taxon>Nocardiopsidaceae</taxon>
        <taxon>Nocardiopsis</taxon>
    </lineage>
</organism>
<evidence type="ECO:0000313" key="1">
    <source>
        <dbReference type="EMBL" id="GLU47516.1"/>
    </source>
</evidence>
<evidence type="ECO:0000313" key="2">
    <source>
        <dbReference type="Proteomes" id="UP001165092"/>
    </source>
</evidence>
<comment type="caution">
    <text evidence="1">The sequence shown here is derived from an EMBL/GenBank/DDBJ whole genome shotgun (WGS) entry which is preliminary data.</text>
</comment>
<accession>A0A9W6P5H8</accession>
<protein>
    <recommendedName>
        <fullName evidence="3">DUF3800 domain-containing protein</fullName>
    </recommendedName>
</protein>
<dbReference type="AlphaFoldDB" id="A0A9W6P5H8"/>